<proteinExistence type="predicted"/>
<accession>A0AAV2Q2U0</accession>
<dbReference type="GO" id="GO:0005634">
    <property type="term" value="C:nucleus"/>
    <property type="evidence" value="ECO:0007669"/>
    <property type="project" value="TreeGrafter"/>
</dbReference>
<dbReference type="EMBL" id="CAXKWB010002808">
    <property type="protein sequence ID" value="CAL4067753.1"/>
    <property type="molecule type" value="Genomic_DNA"/>
</dbReference>
<sequence length="141" mass="16399">MLLQLHNSKFYSHKLLPNIIDPTNAYNVDETGFCFNKLPTRSYVSDNNIRGGFKQNKTRLSLLSGGNMAGERLKPLVIGKAKRPRAFGSRDITSLPVYYEAQDNAWVSSQIFWHWFLEHFIVEMEQRYGPDFYVYLILDNC</sequence>
<feature type="non-terminal residue" evidence="2">
    <location>
        <position position="141"/>
    </location>
</feature>
<dbReference type="GO" id="GO:0003677">
    <property type="term" value="F:DNA binding"/>
    <property type="evidence" value="ECO:0007669"/>
    <property type="project" value="TreeGrafter"/>
</dbReference>
<evidence type="ECO:0000313" key="3">
    <source>
        <dbReference type="Proteomes" id="UP001497623"/>
    </source>
</evidence>
<reference evidence="2 3" key="1">
    <citation type="submission" date="2024-05" db="EMBL/GenBank/DDBJ databases">
        <authorList>
            <person name="Wallberg A."/>
        </authorList>
    </citation>
    <scope>NUCLEOTIDE SEQUENCE [LARGE SCALE GENOMIC DNA]</scope>
</reference>
<evidence type="ECO:0000313" key="2">
    <source>
        <dbReference type="EMBL" id="CAL4067753.1"/>
    </source>
</evidence>
<dbReference type="Proteomes" id="UP001497623">
    <property type="component" value="Unassembled WGS sequence"/>
</dbReference>
<organism evidence="2 3">
    <name type="scientific">Meganyctiphanes norvegica</name>
    <name type="common">Northern krill</name>
    <name type="synonym">Thysanopoda norvegica</name>
    <dbReference type="NCBI Taxonomy" id="48144"/>
    <lineage>
        <taxon>Eukaryota</taxon>
        <taxon>Metazoa</taxon>
        <taxon>Ecdysozoa</taxon>
        <taxon>Arthropoda</taxon>
        <taxon>Crustacea</taxon>
        <taxon>Multicrustacea</taxon>
        <taxon>Malacostraca</taxon>
        <taxon>Eumalacostraca</taxon>
        <taxon>Eucarida</taxon>
        <taxon>Euphausiacea</taxon>
        <taxon>Euphausiidae</taxon>
        <taxon>Meganyctiphanes</taxon>
    </lineage>
</organism>
<comment type="caution">
    <text evidence="2">The sequence shown here is derived from an EMBL/GenBank/DDBJ whole genome shotgun (WGS) entry which is preliminary data.</text>
</comment>
<feature type="domain" description="DDE-1" evidence="1">
    <location>
        <begin position="58"/>
        <end position="140"/>
    </location>
</feature>
<gene>
    <name evidence="2" type="ORF">MNOR_LOCUS6701</name>
</gene>
<name>A0AAV2Q2U0_MEGNR</name>
<dbReference type="PANTHER" id="PTHR19303:SF73">
    <property type="entry name" value="PROTEIN PDC2"/>
    <property type="match status" value="1"/>
</dbReference>
<evidence type="ECO:0000259" key="1">
    <source>
        <dbReference type="Pfam" id="PF03184"/>
    </source>
</evidence>
<dbReference type="InterPro" id="IPR050863">
    <property type="entry name" value="CenT-Element_Derived"/>
</dbReference>
<keyword evidence="3" id="KW-1185">Reference proteome</keyword>
<dbReference type="InterPro" id="IPR004875">
    <property type="entry name" value="DDE_SF_endonuclease_dom"/>
</dbReference>
<protein>
    <recommendedName>
        <fullName evidence="1">DDE-1 domain-containing protein</fullName>
    </recommendedName>
</protein>
<dbReference type="AlphaFoldDB" id="A0AAV2Q2U0"/>
<dbReference type="Pfam" id="PF03184">
    <property type="entry name" value="DDE_1"/>
    <property type="match status" value="1"/>
</dbReference>
<dbReference type="PANTHER" id="PTHR19303">
    <property type="entry name" value="TRANSPOSON"/>
    <property type="match status" value="1"/>
</dbReference>